<dbReference type="InterPro" id="IPR036249">
    <property type="entry name" value="Thioredoxin-like_sf"/>
</dbReference>
<dbReference type="AlphaFoldDB" id="A0A8H9SLK6"/>
<dbReference type="SUPFAM" id="SSF52833">
    <property type="entry name" value="Thioredoxin-like"/>
    <property type="match status" value="1"/>
</dbReference>
<organism evidence="2">
    <name type="scientific">Escherichia coli</name>
    <dbReference type="NCBI Taxonomy" id="562"/>
    <lineage>
        <taxon>Bacteria</taxon>
        <taxon>Pseudomonadati</taxon>
        <taxon>Pseudomonadota</taxon>
        <taxon>Gammaproteobacteria</taxon>
        <taxon>Enterobacterales</taxon>
        <taxon>Enterobacteriaceae</taxon>
        <taxon>Escherichia</taxon>
    </lineage>
</organism>
<dbReference type="PANTHER" id="PTHR13887">
    <property type="entry name" value="GLUTATHIONE S-TRANSFERASE KAPPA"/>
    <property type="match status" value="1"/>
</dbReference>
<protein>
    <submittedName>
        <fullName evidence="2">DsbA family oxidoreductase</fullName>
    </submittedName>
</protein>
<reference evidence="2" key="2">
    <citation type="submission" date="2021-03" db="EMBL/GenBank/DDBJ databases">
        <authorList>
            <consortium name="NCBI Pathogen Detection Project"/>
        </authorList>
    </citation>
    <scope>NUCLEOTIDE SEQUENCE</scope>
    <source>
        <strain evidence="2">ST-87-5</strain>
    </source>
</reference>
<gene>
    <name evidence="2" type="ORF">J5U05_004511</name>
</gene>
<dbReference type="Pfam" id="PF01323">
    <property type="entry name" value="DSBA"/>
    <property type="match status" value="1"/>
</dbReference>
<dbReference type="RefSeq" id="WP_032175009.1">
    <property type="nucleotide sequence ID" value="NZ_JAKVXO010000094.1"/>
</dbReference>
<dbReference type="InterPro" id="IPR001853">
    <property type="entry name" value="DSBA-like_thioredoxin_dom"/>
</dbReference>
<name>A0A8H9SLK6_ECOLX</name>
<dbReference type="CDD" id="cd03024">
    <property type="entry name" value="DsbA_FrnE"/>
    <property type="match status" value="1"/>
</dbReference>
<accession>A0A8H9SLK6</accession>
<sequence length="233" mass="25702">MKKLHPVIEIDVWSDLVCPWCWIAKKRFEKGLASFEHRDNVIVRHHSFRIADNKPALPYKEALNRKLGGPQRAEMMMSQVAAAGESEGLNYLFDSMLFGDTEDALTLVAAARRDGLGDEMTERLFQASVEEGRSIFGHDELVRLAVETGMSEETARAALNDPELRAGITADEKAARAMGASGVPLYVFNSKYAISGAQPADHFLSALRQVWDEKAEELEEGDGPSCGMDGCKI</sequence>
<dbReference type="Gene3D" id="3.40.30.10">
    <property type="entry name" value="Glutaredoxin"/>
    <property type="match status" value="1"/>
</dbReference>
<proteinExistence type="predicted"/>
<dbReference type="EMBL" id="DADRWU010000077">
    <property type="protein sequence ID" value="HBA4249269.1"/>
    <property type="molecule type" value="Genomic_DNA"/>
</dbReference>
<comment type="caution">
    <text evidence="2">The sequence shown here is derived from an EMBL/GenBank/DDBJ whole genome shotgun (WGS) entry which is preliminary data.</text>
</comment>
<dbReference type="GO" id="GO:0016491">
    <property type="term" value="F:oxidoreductase activity"/>
    <property type="evidence" value="ECO:0007669"/>
    <property type="project" value="InterPro"/>
</dbReference>
<reference evidence="2" key="1">
    <citation type="journal article" date="2018" name="Genome Biol.">
        <title>SKESA: strategic k-mer extension for scrupulous assemblies.</title>
        <authorList>
            <person name="Souvorov A."/>
            <person name="Agarwala R."/>
            <person name="Lipman D.J."/>
        </authorList>
    </citation>
    <scope>NUCLEOTIDE SEQUENCE</scope>
    <source>
        <strain evidence="2">ST-87-5</strain>
    </source>
</reference>
<dbReference type="Proteomes" id="UP000871786">
    <property type="component" value="Unassembled WGS sequence"/>
</dbReference>
<evidence type="ECO:0000259" key="1">
    <source>
        <dbReference type="Pfam" id="PF01323"/>
    </source>
</evidence>
<feature type="domain" description="DSBA-like thioredoxin" evidence="1">
    <location>
        <begin position="9"/>
        <end position="207"/>
    </location>
</feature>
<evidence type="ECO:0000313" key="2">
    <source>
        <dbReference type="EMBL" id="HBA4249269.1"/>
    </source>
</evidence>
<dbReference type="PANTHER" id="PTHR13887:SF41">
    <property type="entry name" value="THIOREDOXIN SUPERFAMILY PROTEIN"/>
    <property type="match status" value="1"/>
</dbReference>